<keyword evidence="2" id="KW-1185">Reference proteome</keyword>
<evidence type="ECO:0000313" key="2">
    <source>
        <dbReference type="Proteomes" id="UP001070176"/>
    </source>
</evidence>
<organism evidence="1 2">
    <name type="scientific">Chryseobacterium luquanense</name>
    <dbReference type="NCBI Taxonomy" id="2983766"/>
    <lineage>
        <taxon>Bacteria</taxon>
        <taxon>Pseudomonadati</taxon>
        <taxon>Bacteroidota</taxon>
        <taxon>Flavobacteriia</taxon>
        <taxon>Flavobacteriales</taxon>
        <taxon>Weeksellaceae</taxon>
        <taxon>Chryseobacterium group</taxon>
        <taxon>Chryseobacterium</taxon>
    </lineage>
</organism>
<dbReference type="EMBL" id="JAOVZV010000026">
    <property type="protein sequence ID" value="MCX8534500.1"/>
    <property type="molecule type" value="Genomic_DNA"/>
</dbReference>
<dbReference type="Proteomes" id="UP001070176">
    <property type="component" value="Unassembled WGS sequence"/>
</dbReference>
<dbReference type="RefSeq" id="WP_267282940.1">
    <property type="nucleotide sequence ID" value="NZ_JAOVZV010000026.1"/>
</dbReference>
<gene>
    <name evidence="1" type="ORF">OEA66_19300</name>
</gene>
<reference evidence="1" key="1">
    <citation type="submission" date="2022-10" db="EMBL/GenBank/DDBJ databases">
        <title>Chryseobacterium sp. nov., a novel bacterial species.</title>
        <authorList>
            <person name="Cao Y."/>
        </authorList>
    </citation>
    <scope>NUCLEOTIDE SEQUENCE</scope>
    <source>
        <strain evidence="1">KC 927</strain>
    </source>
</reference>
<evidence type="ECO:0000313" key="1">
    <source>
        <dbReference type="EMBL" id="MCX8534500.1"/>
    </source>
</evidence>
<evidence type="ECO:0008006" key="3">
    <source>
        <dbReference type="Google" id="ProtNLM"/>
    </source>
</evidence>
<sequence>MMKKILTILLFLINLAVIGQAYESTIPGLNITAPSASGIASKIKSPSALSTGIPEIGIPFFSLATHDKNVSFNLGLSYHPNNTFMESKASDVGLGWNLSGSVNLIYREVNPANGIPTDKYHFSFLGKAGSFQFRDQILSKITENQYKISATETGTNLYKFKIIDENGISYYFETLDNSYYFQDGNGGMNNAFTGCYYLTKIDDANGNEVAVFEYQQDNYTVPRYINTPNYIQIPVKLLKPSKITSPDFGSIHFDYTFNANDRKSYQDSFRLNSVELRNKAGKQIEKYVMQSTETPINYPLGFIAQGPNYGCLTQEEQSKRLLNKVLRYGTGTSYETTEIKYPMFYPGNNFDFLDYWTEYPNFDQSYKCFPEEYKNPKYLGIGLLQSIKYSNGTEVKYTFEPNQYFVDKSSPDYATSLPPYEVKDREAQYYEDILTYPFDVQSGSNVKTFTLPSNPDETDGHSYLLFHLAVGELYTNGPIQPGDGNYFINGTLTGGVDGNSGYKKYPPGQNTFSISGTGGKGTVIIKRVRYKFLPVENYITGKGVRIKKIEYLDNNVVAEALTRKYEYKNFDGSNKTSGYLNNIEDVQTVVYKNVKETVGENKGYAKYYYKTLFDKTEAVQNPQDSLVVVGNEMRYVNILSNGLLEKKEIYNSNNHLVQKDTIISDMRSLSSSYIAVADYYGATIDAIRNGIVQNQKTISTIYTPSGNYSNTSEITRDISDYNIVYQKTTGAEGTVTESNITYPKGRVNRFVANNVKSIPLAVETKKNGTVISKSETKFENTANFYPTSQVSFLPDNLNQTLKSTSYDIYDDKGNPVQFTAFPDAGSGGVSTTIIYGYNKTLPIAKIEGAKLSDIPANLITAIVNASNEDADAAPAQEEAKEQALVTALNTFKNDPAVRNFMITCYTYNPLVGITTTIPPNGLMELYKYDSFNRLLKVVDVNGNTVKEHLYNYKN</sequence>
<name>A0ABT3Y8L0_9FLAO</name>
<protein>
    <recommendedName>
        <fullName evidence="3">YD repeat-containing protein</fullName>
    </recommendedName>
</protein>
<comment type="caution">
    <text evidence="1">The sequence shown here is derived from an EMBL/GenBank/DDBJ whole genome shotgun (WGS) entry which is preliminary data.</text>
</comment>
<accession>A0ABT3Y8L0</accession>
<proteinExistence type="predicted"/>